<feature type="domain" description="Transcobalamin-like C-terminal" evidence="11">
    <location>
        <begin position="64"/>
        <end position="130"/>
    </location>
</feature>
<accession>A0A090IZP1</accession>
<dbReference type="AlphaFoldDB" id="A0A090IZP1"/>
<dbReference type="Gene3D" id="2.170.130.30">
    <property type="match status" value="1"/>
</dbReference>
<proteinExistence type="predicted"/>
<dbReference type="Proteomes" id="UP000040576">
    <property type="component" value="Unassembled WGS sequence"/>
</dbReference>
<evidence type="ECO:0000256" key="8">
    <source>
        <dbReference type="SAM" id="Phobius"/>
    </source>
</evidence>
<evidence type="ECO:0000256" key="7">
    <source>
        <dbReference type="SAM" id="MobiDB-lite"/>
    </source>
</evidence>
<keyword evidence="2" id="KW-0134">Cell wall</keyword>
<dbReference type="SUPFAM" id="SSF48239">
    <property type="entry name" value="Terpenoid cyclases/Protein prenyltransferases"/>
    <property type="match status" value="2"/>
</dbReference>
<feature type="transmembrane region" description="Helical" evidence="8">
    <location>
        <begin position="770"/>
        <end position="789"/>
    </location>
</feature>
<comment type="subcellular location">
    <subcellularLocation>
        <location evidence="1">Secreted</location>
        <location evidence="1">Cell wall</location>
        <topology evidence="1">Peptidoglycan-anchor</topology>
    </subcellularLocation>
</comment>
<keyword evidence="6" id="KW-0572">Peptidoglycan-anchor</keyword>
<feature type="domain" description="Gram-positive cocci surface proteins LPxTG" evidence="10">
    <location>
        <begin position="755"/>
        <end position="794"/>
    </location>
</feature>
<dbReference type="PANTHER" id="PTHR10559">
    <property type="entry name" value="TRANSCOBALAMIN-1/GASTRIC INTRINSIC FACTOR"/>
    <property type="match status" value="1"/>
</dbReference>
<keyword evidence="8" id="KW-0472">Membrane</keyword>
<dbReference type="EMBL" id="CCRF01000103">
    <property type="protein sequence ID" value="CEE03227.1"/>
    <property type="molecule type" value="Genomic_DNA"/>
</dbReference>
<evidence type="ECO:0000259" key="10">
    <source>
        <dbReference type="Pfam" id="PF00746"/>
    </source>
</evidence>
<keyword evidence="13" id="KW-1185">Reference proteome</keyword>
<dbReference type="InterPro" id="IPR027954">
    <property type="entry name" value="Transcobalamin-like_C"/>
</dbReference>
<evidence type="ECO:0000259" key="9">
    <source>
        <dbReference type="Pfam" id="PF00432"/>
    </source>
</evidence>
<feature type="region of interest" description="Disordered" evidence="7">
    <location>
        <begin position="729"/>
        <end position="762"/>
    </location>
</feature>
<reference evidence="12 13" key="1">
    <citation type="submission" date="2014-07" db="EMBL/GenBank/DDBJ databases">
        <authorList>
            <person name="Wibberg Daniel"/>
        </authorList>
    </citation>
    <scope>NUCLEOTIDE SEQUENCE [LARGE SCALE GENOMIC DNA]</scope>
</reference>
<dbReference type="GO" id="GO:0031419">
    <property type="term" value="F:cobalamin binding"/>
    <property type="evidence" value="ECO:0007669"/>
    <property type="project" value="TreeGrafter"/>
</dbReference>
<dbReference type="Pfam" id="PF00432">
    <property type="entry name" value="Prenyltrans"/>
    <property type="match status" value="2"/>
</dbReference>
<evidence type="ECO:0000256" key="5">
    <source>
        <dbReference type="ARBA" id="ARBA00022737"/>
    </source>
</evidence>
<dbReference type="Pfam" id="PF14478">
    <property type="entry name" value="DUF4430"/>
    <property type="match status" value="1"/>
</dbReference>
<dbReference type="InterPro" id="IPR051588">
    <property type="entry name" value="Cobalamin_Transport"/>
</dbReference>
<feature type="domain" description="Prenyltransferase alpha-alpha toroid" evidence="9">
    <location>
        <begin position="553"/>
        <end position="678"/>
    </location>
</feature>
<evidence type="ECO:0000313" key="13">
    <source>
        <dbReference type="Proteomes" id="UP000040576"/>
    </source>
</evidence>
<feature type="region of interest" description="Disordered" evidence="7">
    <location>
        <begin position="415"/>
        <end position="434"/>
    </location>
</feature>
<evidence type="ECO:0000259" key="11">
    <source>
        <dbReference type="Pfam" id="PF14478"/>
    </source>
</evidence>
<evidence type="ECO:0000313" key="12">
    <source>
        <dbReference type="EMBL" id="CEE03227.1"/>
    </source>
</evidence>
<sequence length="798" mass="86676">MNFANRVGKRIFVFIALILLITQSSISSLHHVLADTPENKVNVSVMKEDGSFLIERSVVDFSDGDTAGDVLKKAATDVTFEDSDYGPYLKAIKGVVAEGNKYWGFFVNGIASNTGVMDSKVKPGDQLLFRVIDWTKNPTVQPEEISSIIEKTAAHLLSNNSLDWYGVLTLGILNKDIPQSIIDSKINEVVANNGEFRKVTDLENTIILLSAAGKDATNIKGINLIDLLVTHERMTNQGNNGPIFALWALDSGNYTIQNPNAEWTREKLINHIIGAQLDNGAWSLYGPTPSVDITAMTLTAMAPYSNQENVKAAIEKAVTWLSANQADTAGYYDTFNGGESSESIAQVIIGLCANNIDPTGKQFTKSDLNLVQRLLHFQSDDNGFAHLLTQGSNSMATNQAFFALAYYQNFLKGEVPSKEPNQPEVPEPTTPETLSPEEFATALNSSRQYLLDHRVNDLYSTVAFNALGVTIPSDYIDQLINQVTANKAEFRKVTDLESIILSLTAAGKDATKIAGYNLIEQLVNHKNMTNQGNNGPIYALLALDSGGYPVNEKADWTREKIVDYIVKTQLNNGAWSLAGETPSADLTGIAIAALAPYSENENVQAAIEKAVDWLSSNQTSSSGFYDTFAGGEASESIASVIIGLSAAGIDPTGSDFTKAEGNLVKRLLDYKNADGGFSHLISEREPNPIASSQATLALAAYQKYKNNQGSVFHLVGDLEPVPIKNSVEISKEQDQQVSKTEATKDSAANQNGKEQNNSEKTLPETATNTYLFLFIGIVLVTLAVTVTVYQHRKKAVIK</sequence>
<evidence type="ECO:0000256" key="4">
    <source>
        <dbReference type="ARBA" id="ARBA00022729"/>
    </source>
</evidence>
<evidence type="ECO:0000256" key="2">
    <source>
        <dbReference type="ARBA" id="ARBA00022512"/>
    </source>
</evidence>
<dbReference type="InterPro" id="IPR019931">
    <property type="entry name" value="LPXTG_anchor"/>
</dbReference>
<organism evidence="12 13">
    <name type="scientific">Caldibacillus thermoamylovorans</name>
    <dbReference type="NCBI Taxonomy" id="35841"/>
    <lineage>
        <taxon>Bacteria</taxon>
        <taxon>Bacillati</taxon>
        <taxon>Bacillota</taxon>
        <taxon>Bacilli</taxon>
        <taxon>Bacillales</taxon>
        <taxon>Bacillaceae</taxon>
        <taxon>Caldibacillus</taxon>
    </lineage>
</organism>
<keyword evidence="8" id="KW-1133">Transmembrane helix</keyword>
<dbReference type="GO" id="GO:0005615">
    <property type="term" value="C:extracellular space"/>
    <property type="evidence" value="ECO:0007669"/>
    <property type="project" value="TreeGrafter"/>
</dbReference>
<dbReference type="CDD" id="cd00688">
    <property type="entry name" value="ISOPREN_C2_like"/>
    <property type="match status" value="1"/>
</dbReference>
<dbReference type="Pfam" id="PF00746">
    <property type="entry name" value="Gram_pos_anchor"/>
    <property type="match status" value="1"/>
</dbReference>
<dbReference type="RefSeq" id="WP_034773488.1">
    <property type="nucleotide sequence ID" value="NZ_CCRF01000103.1"/>
</dbReference>
<dbReference type="InterPro" id="IPR001330">
    <property type="entry name" value="Prenyltrans"/>
</dbReference>
<feature type="domain" description="Prenyltransferase alpha-alpha toroid" evidence="9">
    <location>
        <begin position="232"/>
        <end position="404"/>
    </location>
</feature>
<dbReference type="PANTHER" id="PTHR10559:SF18">
    <property type="entry name" value="TRANSCOBALAMIN II"/>
    <property type="match status" value="1"/>
</dbReference>
<evidence type="ECO:0000256" key="3">
    <source>
        <dbReference type="ARBA" id="ARBA00022525"/>
    </source>
</evidence>
<dbReference type="Gene3D" id="1.50.10.20">
    <property type="match status" value="2"/>
</dbReference>
<evidence type="ECO:0000256" key="1">
    <source>
        <dbReference type="ARBA" id="ARBA00004168"/>
    </source>
</evidence>
<keyword evidence="8" id="KW-0812">Transmembrane</keyword>
<evidence type="ECO:0000256" key="6">
    <source>
        <dbReference type="ARBA" id="ARBA00023088"/>
    </source>
</evidence>
<gene>
    <name evidence="12" type="ORF">BT1A1_3446</name>
</gene>
<evidence type="ECO:0008006" key="14">
    <source>
        <dbReference type="Google" id="ProtNLM"/>
    </source>
</evidence>
<keyword evidence="3" id="KW-0964">Secreted</keyword>
<feature type="compositionally biased region" description="Polar residues" evidence="7">
    <location>
        <begin position="735"/>
        <end position="762"/>
    </location>
</feature>
<dbReference type="GO" id="GO:0003824">
    <property type="term" value="F:catalytic activity"/>
    <property type="evidence" value="ECO:0007669"/>
    <property type="project" value="InterPro"/>
</dbReference>
<dbReference type="InterPro" id="IPR008930">
    <property type="entry name" value="Terpenoid_cyclase/PrenylTrfase"/>
</dbReference>
<keyword evidence="4" id="KW-0732">Signal</keyword>
<keyword evidence="5" id="KW-0677">Repeat</keyword>
<name>A0A090IZP1_9BACI</name>
<protein>
    <recommendedName>
        <fullName evidence="14">DUF4430 domain-containing protein</fullName>
    </recommendedName>
</protein>
<dbReference type="GO" id="GO:0015889">
    <property type="term" value="P:cobalamin transport"/>
    <property type="evidence" value="ECO:0007669"/>
    <property type="project" value="TreeGrafter"/>
</dbReference>